<dbReference type="PANTHER" id="PTHR47704">
    <property type="entry name" value="POTASSIUM TRANSPORTER KIMA"/>
    <property type="match status" value="1"/>
</dbReference>
<gene>
    <name evidence="6" type="ORF">NDR86_01280</name>
</gene>
<protein>
    <submittedName>
        <fullName evidence="6">APC family permease</fullName>
    </submittedName>
</protein>
<accession>A0A9X2ITS7</accession>
<dbReference type="PANTHER" id="PTHR47704:SF1">
    <property type="entry name" value="POTASSIUM TRANSPORTER KIMA"/>
    <property type="match status" value="1"/>
</dbReference>
<evidence type="ECO:0000256" key="1">
    <source>
        <dbReference type="ARBA" id="ARBA00004141"/>
    </source>
</evidence>
<dbReference type="EMBL" id="JAMRXG010000001">
    <property type="protein sequence ID" value="MCM6772102.1"/>
    <property type="molecule type" value="Genomic_DNA"/>
</dbReference>
<evidence type="ECO:0000256" key="2">
    <source>
        <dbReference type="ARBA" id="ARBA00022692"/>
    </source>
</evidence>
<evidence type="ECO:0000313" key="7">
    <source>
        <dbReference type="Proteomes" id="UP001139157"/>
    </source>
</evidence>
<dbReference type="RefSeq" id="WP_251908979.1">
    <property type="nucleotide sequence ID" value="NZ_JAMRXG010000001.1"/>
</dbReference>
<evidence type="ECO:0000256" key="3">
    <source>
        <dbReference type="ARBA" id="ARBA00022989"/>
    </source>
</evidence>
<feature type="transmembrane region" description="Helical" evidence="5">
    <location>
        <begin position="65"/>
        <end position="84"/>
    </location>
</feature>
<feature type="transmembrane region" description="Helical" evidence="5">
    <location>
        <begin position="324"/>
        <end position="347"/>
    </location>
</feature>
<feature type="transmembrane region" description="Helical" evidence="5">
    <location>
        <begin position="401"/>
        <end position="421"/>
    </location>
</feature>
<dbReference type="Gene3D" id="1.20.1740.10">
    <property type="entry name" value="Amino acid/polyamine transporter I"/>
    <property type="match status" value="1"/>
</dbReference>
<dbReference type="Pfam" id="PF13520">
    <property type="entry name" value="AA_permease_2"/>
    <property type="match status" value="1"/>
</dbReference>
<name>A0A9X2ITS7_9NOCA</name>
<reference evidence="6" key="1">
    <citation type="submission" date="2022-06" db="EMBL/GenBank/DDBJ databases">
        <title>Novel species in genus nocardia.</title>
        <authorList>
            <person name="Li F."/>
        </authorList>
    </citation>
    <scope>NUCLEOTIDE SEQUENCE</scope>
    <source>
        <strain evidence="6">CDC141</strain>
    </source>
</reference>
<feature type="transmembrane region" description="Helical" evidence="5">
    <location>
        <begin position="105"/>
        <end position="124"/>
    </location>
</feature>
<evidence type="ECO:0000313" key="6">
    <source>
        <dbReference type="EMBL" id="MCM6772102.1"/>
    </source>
</evidence>
<dbReference type="AlphaFoldDB" id="A0A9X2ITS7"/>
<keyword evidence="2 5" id="KW-0812">Transmembrane</keyword>
<dbReference type="InterPro" id="IPR053153">
    <property type="entry name" value="APC_K+_Transporter"/>
</dbReference>
<organism evidence="6 7">
    <name type="scientific">Nocardia pulmonis</name>
    <dbReference type="NCBI Taxonomy" id="2951408"/>
    <lineage>
        <taxon>Bacteria</taxon>
        <taxon>Bacillati</taxon>
        <taxon>Actinomycetota</taxon>
        <taxon>Actinomycetes</taxon>
        <taxon>Mycobacteriales</taxon>
        <taxon>Nocardiaceae</taxon>
        <taxon>Nocardia</taxon>
    </lineage>
</organism>
<dbReference type="Proteomes" id="UP001139157">
    <property type="component" value="Unassembled WGS sequence"/>
</dbReference>
<comment type="subcellular location">
    <subcellularLocation>
        <location evidence="1">Membrane</location>
        <topology evidence="1">Multi-pass membrane protein</topology>
    </subcellularLocation>
</comment>
<feature type="transmembrane region" description="Helical" evidence="5">
    <location>
        <begin position="217"/>
        <end position="240"/>
    </location>
</feature>
<dbReference type="InterPro" id="IPR002293">
    <property type="entry name" value="AA/rel_permease1"/>
</dbReference>
<dbReference type="GO" id="GO:0022857">
    <property type="term" value="F:transmembrane transporter activity"/>
    <property type="evidence" value="ECO:0007669"/>
    <property type="project" value="InterPro"/>
</dbReference>
<keyword evidence="3 5" id="KW-1133">Transmembrane helix</keyword>
<keyword evidence="7" id="KW-1185">Reference proteome</keyword>
<feature type="transmembrane region" description="Helical" evidence="5">
    <location>
        <begin position="466"/>
        <end position="484"/>
    </location>
</feature>
<keyword evidence="4 5" id="KW-0472">Membrane</keyword>
<sequence>MVSPIDVAKRLILGQPFRSDRLGETLLRKRIALPIFASDPLSSVAYATQEILLVLALAGTAYLRLTWWVAVAVLVLLGVVVLSYRQVVQAYPSGGGSYEVVAENLGATAGLVVAAALMTDYVMTVAVSVTAGVDNIISAIPELAPYRVAVDLGVIVFLTAMNLRGVRESGRAFAIPTYGFIAGVLTMTAIGLAQTFGGHAPVAESAAYEIRPEQIGLSTAGVAFLLLRAFSSGCTALTGVEAISNGVPAFRKPKARNAARTMAAMGAVAIAMFAGVTALAMISGTRVAENPCDLIGFRGDCRTDPQKTVIAQIGAAVFGGHSPAFYYLMITTALILVLAANTAYNGFPQLNSILAQRRYMPRQLHTRGNRLAFSNGIILLALVAGALVYAFDGSTSRLVQLYIVGVFTSFTLCQIAMVRHWNRVLREVTDRAGRGRIRRARFVNAVGACCTGVVLIVVLLTKFTHGAYLVVLAIPVLVALMCGIHRHYAAVRAELTADLDQAETLPSRVHAIVLVSGWHRATRRAVRFARATRPDTLTALSVDIDEADTRTLVREWERADVDVRLKIIESPYREITGPIVGYLRRVRRAHPRDVVAVYIPEYVVGRWWENLLHNQSSLRLKARLLFVPDVMVTSVPYQLRSVRTDVSARPALWVSPPVRR</sequence>
<dbReference type="GO" id="GO:0016020">
    <property type="term" value="C:membrane"/>
    <property type="evidence" value="ECO:0007669"/>
    <property type="project" value="UniProtKB-SubCell"/>
</dbReference>
<feature type="transmembrane region" description="Helical" evidence="5">
    <location>
        <begin position="261"/>
        <end position="282"/>
    </location>
</feature>
<feature type="transmembrane region" description="Helical" evidence="5">
    <location>
        <begin position="442"/>
        <end position="460"/>
    </location>
</feature>
<feature type="transmembrane region" description="Helical" evidence="5">
    <location>
        <begin position="368"/>
        <end position="389"/>
    </location>
</feature>
<evidence type="ECO:0000256" key="5">
    <source>
        <dbReference type="SAM" id="Phobius"/>
    </source>
</evidence>
<proteinExistence type="predicted"/>
<comment type="caution">
    <text evidence="6">The sequence shown here is derived from an EMBL/GenBank/DDBJ whole genome shotgun (WGS) entry which is preliminary data.</text>
</comment>
<feature type="transmembrane region" description="Helical" evidence="5">
    <location>
        <begin position="175"/>
        <end position="197"/>
    </location>
</feature>
<evidence type="ECO:0000256" key="4">
    <source>
        <dbReference type="ARBA" id="ARBA00023136"/>
    </source>
</evidence>